<evidence type="ECO:0000313" key="2">
    <source>
        <dbReference type="EMBL" id="KAF6204910.1"/>
    </source>
</evidence>
<evidence type="ECO:0000313" key="3">
    <source>
        <dbReference type="Proteomes" id="UP000466442"/>
    </source>
</evidence>
<feature type="compositionally biased region" description="Basic and acidic residues" evidence="1">
    <location>
        <begin position="454"/>
        <end position="466"/>
    </location>
</feature>
<dbReference type="Proteomes" id="UP000466442">
    <property type="component" value="Linkage Group LG9"/>
</dbReference>
<protein>
    <submittedName>
        <fullName evidence="2">Uncharacterized protein</fullName>
    </submittedName>
</protein>
<name>A0A6A4JP02_APOLU</name>
<evidence type="ECO:0000256" key="1">
    <source>
        <dbReference type="SAM" id="MobiDB-lite"/>
    </source>
</evidence>
<dbReference type="AlphaFoldDB" id="A0A6A4JP02"/>
<feature type="region of interest" description="Disordered" evidence="1">
    <location>
        <begin position="298"/>
        <end position="318"/>
    </location>
</feature>
<organism evidence="2 3">
    <name type="scientific">Apolygus lucorum</name>
    <name type="common">Small green plant bug</name>
    <name type="synonym">Lygocoris lucorum</name>
    <dbReference type="NCBI Taxonomy" id="248454"/>
    <lineage>
        <taxon>Eukaryota</taxon>
        <taxon>Metazoa</taxon>
        <taxon>Ecdysozoa</taxon>
        <taxon>Arthropoda</taxon>
        <taxon>Hexapoda</taxon>
        <taxon>Insecta</taxon>
        <taxon>Pterygota</taxon>
        <taxon>Neoptera</taxon>
        <taxon>Paraneoptera</taxon>
        <taxon>Hemiptera</taxon>
        <taxon>Heteroptera</taxon>
        <taxon>Panheteroptera</taxon>
        <taxon>Cimicomorpha</taxon>
        <taxon>Miridae</taxon>
        <taxon>Mirini</taxon>
        <taxon>Apolygus</taxon>
    </lineage>
</organism>
<comment type="caution">
    <text evidence="2">The sequence shown here is derived from an EMBL/GenBank/DDBJ whole genome shotgun (WGS) entry which is preliminary data.</text>
</comment>
<gene>
    <name evidence="2" type="ORF">GE061_019075</name>
</gene>
<dbReference type="EMBL" id="WIXP02000009">
    <property type="protein sequence ID" value="KAF6204910.1"/>
    <property type="molecule type" value="Genomic_DNA"/>
</dbReference>
<dbReference type="OrthoDB" id="6727887at2759"/>
<keyword evidence="3" id="KW-1185">Reference proteome</keyword>
<reference evidence="2" key="1">
    <citation type="journal article" date="2021" name="Mol. Ecol. Resour.">
        <title>Apolygus lucorum genome provides insights into omnivorousness and mesophyll feeding.</title>
        <authorList>
            <person name="Liu Y."/>
            <person name="Liu H."/>
            <person name="Wang H."/>
            <person name="Huang T."/>
            <person name="Liu B."/>
            <person name="Yang B."/>
            <person name="Yin L."/>
            <person name="Li B."/>
            <person name="Zhang Y."/>
            <person name="Zhang S."/>
            <person name="Jiang F."/>
            <person name="Zhang X."/>
            <person name="Ren Y."/>
            <person name="Wang B."/>
            <person name="Wang S."/>
            <person name="Lu Y."/>
            <person name="Wu K."/>
            <person name="Fan W."/>
            <person name="Wang G."/>
        </authorList>
    </citation>
    <scope>NUCLEOTIDE SEQUENCE</scope>
    <source>
        <strain evidence="2">12Hb</strain>
    </source>
</reference>
<proteinExistence type="predicted"/>
<sequence length="648" mass="73998">MSGDSFRIISGFRGKHRKKGKFEWGTYDFFSCLFCSYRGSCGNDITTHYSEIHNTEICSHVLNFRCNEDFKAWKTYVLSRGNYTNEWPKTKKDMRFSSVIGIAWCAEGVDHFSETPLREIRGVCPSSIRATLQTDGSIIVDYISTHLGHRTNHSEGNGTKKDQSLVSERFHQDFGNACHRNSHLQLELQNCFKRTEELPKGSCAQNDPERRQSIDLFECGTPKIEPDIDDTKFMALETNNIHVKLEEDDSEFFELTEDLVESIEPKQEEFQTLVSCDTSISSPSVQHTCDELAVSCTSNSPPDLTSREPESKITQNRRSERLRKKHVLESHCYDQANTFKKANKNTCKEMENLRKTVKTHYKAVESPEKQPTVAKNIENHGTAELPIRTVMNKYTNTDRDMLCYVGYPRLSTARCGPLSAEEYDISQEEATESQRHRGTQTLVAPFKCYASPKDFKTLRSPDRSSKEDEEDSKPSMYVEEAYELFVPSVAPSSLVCPLDFSRFMPAVNKPRYAYVPKNHQPDELSESRHRTSAKPATIAERYVRFGRFMPLNKYVMQCKTSANQDGNSITSSNSLLTDSIRGRPIAEVAADAVDLIKHAGPWRHDDDTTELVRDSETLLGGFSGVWYPDENLTDFRLQKFLNKRIKTH</sequence>
<accession>A0A6A4JP02</accession>
<feature type="region of interest" description="Disordered" evidence="1">
    <location>
        <begin position="454"/>
        <end position="475"/>
    </location>
</feature>